<dbReference type="GO" id="GO:0000981">
    <property type="term" value="F:DNA-binding transcription factor activity, RNA polymerase II-specific"/>
    <property type="evidence" value="ECO:0007669"/>
    <property type="project" value="TreeGrafter"/>
</dbReference>
<dbReference type="Bgee" id="ENSAMXG00000031814">
    <property type="expression patterns" value="Expressed in muscle tissue and 6 other cell types or tissues"/>
</dbReference>
<evidence type="ECO:0000256" key="4">
    <source>
        <dbReference type="ARBA" id="ARBA00022771"/>
    </source>
</evidence>
<dbReference type="InterPro" id="IPR036236">
    <property type="entry name" value="Znf_C2H2_sf"/>
</dbReference>
<keyword evidence="15" id="KW-1185">Reference proteome</keyword>
<evidence type="ECO:0000256" key="1">
    <source>
        <dbReference type="ARBA" id="ARBA00004123"/>
    </source>
</evidence>
<dbReference type="PANTHER" id="PTHR24394">
    <property type="entry name" value="ZINC FINGER PROTEIN"/>
    <property type="match status" value="1"/>
</dbReference>
<feature type="domain" description="C2H2-type" evidence="13">
    <location>
        <begin position="586"/>
        <end position="608"/>
    </location>
</feature>
<evidence type="ECO:0000256" key="6">
    <source>
        <dbReference type="ARBA" id="ARBA00023015"/>
    </source>
</evidence>
<keyword evidence="4 10" id="KW-0863">Zinc-finger</keyword>
<keyword evidence="3" id="KW-0677">Repeat</keyword>
<accession>A0A3B1KCM0</accession>
<evidence type="ECO:0000313" key="15">
    <source>
        <dbReference type="Proteomes" id="UP000018467"/>
    </source>
</evidence>
<keyword evidence="2" id="KW-0479">Metal-binding</keyword>
<evidence type="ECO:0000313" key="14">
    <source>
        <dbReference type="Ensembl" id="ENSAMXP00000051439.1"/>
    </source>
</evidence>
<feature type="region of interest" description="Disordered" evidence="11">
    <location>
        <begin position="297"/>
        <end position="321"/>
    </location>
</feature>
<keyword evidence="6" id="KW-0805">Transcription regulation</keyword>
<feature type="region of interest" description="Disordered" evidence="11">
    <location>
        <begin position="375"/>
        <end position="410"/>
    </location>
</feature>
<feature type="region of interest" description="Disordered" evidence="11">
    <location>
        <begin position="238"/>
        <end position="270"/>
    </location>
</feature>
<reference evidence="14" key="4">
    <citation type="submission" date="2025-09" db="UniProtKB">
        <authorList>
            <consortium name="Ensembl"/>
        </authorList>
    </citation>
    <scope>IDENTIFICATION</scope>
</reference>
<evidence type="ECO:0000259" key="12">
    <source>
        <dbReference type="PROSITE" id="PS50097"/>
    </source>
</evidence>
<dbReference type="GO" id="GO:0003677">
    <property type="term" value="F:DNA binding"/>
    <property type="evidence" value="ECO:0007669"/>
    <property type="project" value="UniProtKB-KW"/>
</dbReference>
<evidence type="ECO:0000256" key="2">
    <source>
        <dbReference type="ARBA" id="ARBA00022723"/>
    </source>
</evidence>
<name>A0A3B1KCM0_ASTMX</name>
<keyword evidence="8" id="KW-0804">Transcription</keyword>
<organism evidence="14 15">
    <name type="scientific">Astyanax mexicanus</name>
    <name type="common">Blind cave fish</name>
    <name type="synonym">Astyanax fasciatus mexicanus</name>
    <dbReference type="NCBI Taxonomy" id="7994"/>
    <lineage>
        <taxon>Eukaryota</taxon>
        <taxon>Metazoa</taxon>
        <taxon>Chordata</taxon>
        <taxon>Craniata</taxon>
        <taxon>Vertebrata</taxon>
        <taxon>Euteleostomi</taxon>
        <taxon>Actinopterygii</taxon>
        <taxon>Neopterygii</taxon>
        <taxon>Teleostei</taxon>
        <taxon>Ostariophysi</taxon>
        <taxon>Characiformes</taxon>
        <taxon>Characoidei</taxon>
        <taxon>Acestrorhamphidae</taxon>
        <taxon>Acestrorhamphinae</taxon>
        <taxon>Astyanax</taxon>
    </lineage>
</organism>
<dbReference type="Pfam" id="PF00651">
    <property type="entry name" value="BTB"/>
    <property type="match status" value="1"/>
</dbReference>
<dbReference type="SUPFAM" id="SSF57667">
    <property type="entry name" value="beta-beta-alpha zinc fingers"/>
    <property type="match status" value="1"/>
</dbReference>
<dbReference type="InterPro" id="IPR013087">
    <property type="entry name" value="Znf_C2H2_type"/>
</dbReference>
<dbReference type="FunFam" id="3.30.160.60:FF:000065">
    <property type="entry name" value="B-cell CLL/lymphoma 6, member B"/>
    <property type="match status" value="1"/>
</dbReference>
<dbReference type="PROSITE" id="PS50157">
    <property type="entry name" value="ZINC_FINGER_C2H2_2"/>
    <property type="match status" value="2"/>
</dbReference>
<dbReference type="GO" id="GO:0005634">
    <property type="term" value="C:nucleus"/>
    <property type="evidence" value="ECO:0007669"/>
    <property type="project" value="UniProtKB-SubCell"/>
</dbReference>
<dbReference type="PROSITE" id="PS00028">
    <property type="entry name" value="ZINC_FINGER_C2H2_1"/>
    <property type="match status" value="2"/>
</dbReference>
<evidence type="ECO:0000259" key="13">
    <source>
        <dbReference type="PROSITE" id="PS50157"/>
    </source>
</evidence>
<evidence type="ECO:0000256" key="8">
    <source>
        <dbReference type="ARBA" id="ARBA00023163"/>
    </source>
</evidence>
<keyword evidence="7" id="KW-0238">DNA-binding</keyword>
<dbReference type="InterPro" id="IPR011333">
    <property type="entry name" value="SKP1/BTB/POZ_sf"/>
</dbReference>
<dbReference type="Gene3D" id="3.30.710.10">
    <property type="entry name" value="Potassium Channel Kv1.1, Chain A"/>
    <property type="match status" value="1"/>
</dbReference>
<proteinExistence type="predicted"/>
<dbReference type="Proteomes" id="UP000018467">
    <property type="component" value="Unassembled WGS sequence"/>
</dbReference>
<dbReference type="Ensembl" id="ENSAMXT00000031811.1">
    <property type="protein sequence ID" value="ENSAMXP00000051439.1"/>
    <property type="gene ID" value="ENSAMXG00000031814.1"/>
</dbReference>
<dbReference type="InterPro" id="IPR000210">
    <property type="entry name" value="BTB/POZ_dom"/>
</dbReference>
<comment type="subcellular location">
    <subcellularLocation>
        <location evidence="1">Nucleus</location>
    </subcellularLocation>
</comment>
<dbReference type="SMART" id="SM00225">
    <property type="entry name" value="BTB"/>
    <property type="match status" value="1"/>
</dbReference>
<feature type="region of interest" description="Disordered" evidence="11">
    <location>
        <begin position="177"/>
        <end position="223"/>
    </location>
</feature>
<dbReference type="SMART" id="SM00355">
    <property type="entry name" value="ZnF_C2H2"/>
    <property type="match status" value="2"/>
</dbReference>
<evidence type="ECO:0000256" key="5">
    <source>
        <dbReference type="ARBA" id="ARBA00022833"/>
    </source>
</evidence>
<feature type="domain" description="BTB" evidence="12">
    <location>
        <begin position="81"/>
        <end position="148"/>
    </location>
</feature>
<feature type="compositionally biased region" description="Polar residues" evidence="11">
    <location>
        <begin position="199"/>
        <end position="208"/>
    </location>
</feature>
<dbReference type="Pfam" id="PF00096">
    <property type="entry name" value="zf-C2H2"/>
    <property type="match status" value="2"/>
</dbReference>
<evidence type="ECO:0000256" key="3">
    <source>
        <dbReference type="ARBA" id="ARBA00022737"/>
    </source>
</evidence>
<evidence type="ECO:0000256" key="7">
    <source>
        <dbReference type="ARBA" id="ARBA00023125"/>
    </source>
</evidence>
<reference evidence="15" key="1">
    <citation type="submission" date="2013-03" db="EMBL/GenBank/DDBJ databases">
        <authorList>
            <person name="Jeffery W."/>
            <person name="Warren W."/>
            <person name="Wilson R.K."/>
        </authorList>
    </citation>
    <scope>NUCLEOTIDE SEQUENCE</scope>
    <source>
        <strain evidence="15">female</strain>
    </source>
</reference>
<reference evidence="15" key="2">
    <citation type="journal article" date="2014" name="Nat. Commun.">
        <title>The cavefish genome reveals candidate genes for eye loss.</title>
        <authorList>
            <person name="McGaugh S.E."/>
            <person name="Gross J.B."/>
            <person name="Aken B."/>
            <person name="Blin M."/>
            <person name="Borowsky R."/>
            <person name="Chalopin D."/>
            <person name="Hinaux H."/>
            <person name="Jeffery W.R."/>
            <person name="Keene A."/>
            <person name="Ma L."/>
            <person name="Minx P."/>
            <person name="Murphy D."/>
            <person name="O'Quin K.E."/>
            <person name="Retaux S."/>
            <person name="Rohner N."/>
            <person name="Searle S.M."/>
            <person name="Stahl B.A."/>
            <person name="Tabin C."/>
            <person name="Volff J.N."/>
            <person name="Yoshizawa M."/>
            <person name="Warren W.C."/>
        </authorList>
    </citation>
    <scope>NUCLEOTIDE SEQUENCE [LARGE SCALE GENOMIC DNA]</scope>
    <source>
        <strain evidence="15">female</strain>
    </source>
</reference>
<dbReference type="PANTHER" id="PTHR24394:SF48">
    <property type="entry name" value="ZINC FINGER PROTEIN 771"/>
    <property type="match status" value="1"/>
</dbReference>
<reference evidence="14" key="3">
    <citation type="submission" date="2025-08" db="UniProtKB">
        <authorList>
            <consortium name="Ensembl"/>
        </authorList>
    </citation>
    <scope>IDENTIFICATION</scope>
</reference>
<evidence type="ECO:0000256" key="10">
    <source>
        <dbReference type="PROSITE-ProRule" id="PRU00042"/>
    </source>
</evidence>
<evidence type="ECO:0000256" key="9">
    <source>
        <dbReference type="ARBA" id="ARBA00023242"/>
    </source>
</evidence>
<feature type="compositionally biased region" description="Polar residues" evidence="11">
    <location>
        <begin position="239"/>
        <end position="253"/>
    </location>
</feature>
<dbReference type="InParanoid" id="A0A3B1KCM0"/>
<dbReference type="Gene3D" id="3.30.160.60">
    <property type="entry name" value="Classic Zinc Finger"/>
    <property type="match status" value="2"/>
</dbReference>
<dbReference type="GO" id="GO:0008270">
    <property type="term" value="F:zinc ion binding"/>
    <property type="evidence" value="ECO:0007669"/>
    <property type="project" value="UniProtKB-KW"/>
</dbReference>
<feature type="compositionally biased region" description="Low complexity" evidence="11">
    <location>
        <begin position="396"/>
        <end position="409"/>
    </location>
</feature>
<evidence type="ECO:0000256" key="11">
    <source>
        <dbReference type="SAM" id="MobiDB-lite"/>
    </source>
</evidence>
<dbReference type="AlphaFoldDB" id="A0A3B1KCM0"/>
<dbReference type="FunFam" id="3.30.160.60:FF:000325">
    <property type="entry name" value="ZFP90 zinc finger protein"/>
    <property type="match status" value="1"/>
</dbReference>
<feature type="compositionally biased region" description="Low complexity" evidence="11">
    <location>
        <begin position="303"/>
        <end position="314"/>
    </location>
</feature>
<dbReference type="STRING" id="7994.ENSAMXP00000051439"/>
<sequence>MNKVYLGGGGGWRDGSRWARVIVFRMKAHVAWRIYSLCSRYRREEITLSMQELTDESPAGFNHGFMLLKELNSQRGMGQFCDCVIQLQVQPGRLFLAHKSILAAFSPVLASLLPRHGVLVDLNLPYLSPETLDILLDYIYTGTLPLQSQEEPVLSAATHLQMEQLQQALRWRRKALAESTDSVQDKPNRKRRFMEEQSQDMTPLSSPSHYPYGSEQPVSSSPSCEVVPVICHGRMSGNRDPSFSAAQSGNVSDTSKHSREPSQYGYPQPSLLDQLFEPAQTKQYRFLDVLSQSSQKDFPEAVGSRSRSSSESGEPQTVAAHKDSFAHQIACSISDKDLSSKTECGQNRIQGCLQFTRCDSSGDSKCLSDADSTQSSNAFELGKGEHLAEPLSDTFSGRNSYNRSRSPRSQALLPLEDCGTTDTSEANCERRTSDPEAWYEIGQLFAQKTLHEGKTMKISTTRQAAIEAEPQRTDLIESYEFSQETRTYQGHLRYQCLLEHQHSRVDSSDSDSDRGCLVSNTEAKESSRVLGTTDISEISFSTRRLSTSSEEHSASHPFQCSMCDRAFSQRGSLNRHMRSHLGVRPYSCPKCSMSFSRQYRVTEHMRVHQRSCDGQSEVRPRTASTGMDV</sequence>
<keyword evidence="5" id="KW-0862">Zinc</keyword>
<feature type="domain" description="C2H2-type" evidence="13">
    <location>
        <begin position="558"/>
        <end position="585"/>
    </location>
</feature>
<dbReference type="GeneTree" id="ENSGT00990000204590"/>
<dbReference type="CDD" id="cd18186">
    <property type="entry name" value="BTB_POZ_ZBTB_KLHL-like"/>
    <property type="match status" value="1"/>
</dbReference>
<dbReference type="PROSITE" id="PS50097">
    <property type="entry name" value="BTB"/>
    <property type="match status" value="1"/>
</dbReference>
<keyword evidence="9" id="KW-0539">Nucleus</keyword>
<protein>
    <submittedName>
        <fullName evidence="14">Uncharacterized protein</fullName>
    </submittedName>
</protein>
<dbReference type="SUPFAM" id="SSF54695">
    <property type="entry name" value="POZ domain"/>
    <property type="match status" value="1"/>
</dbReference>